<keyword evidence="3" id="KW-1185">Reference proteome</keyword>
<protein>
    <submittedName>
        <fullName evidence="2">Uncharacterized protein</fullName>
    </submittedName>
</protein>
<organism evidence="2 3">
    <name type="scientific">Fragilariopsis cylindrus CCMP1102</name>
    <dbReference type="NCBI Taxonomy" id="635003"/>
    <lineage>
        <taxon>Eukaryota</taxon>
        <taxon>Sar</taxon>
        <taxon>Stramenopiles</taxon>
        <taxon>Ochrophyta</taxon>
        <taxon>Bacillariophyta</taxon>
        <taxon>Bacillariophyceae</taxon>
        <taxon>Bacillariophycidae</taxon>
        <taxon>Bacillariales</taxon>
        <taxon>Bacillariaceae</taxon>
        <taxon>Fragilariopsis</taxon>
    </lineage>
</organism>
<reference evidence="2 3" key="1">
    <citation type="submission" date="2016-09" db="EMBL/GenBank/DDBJ databases">
        <title>Extensive genetic diversity and differential bi-allelic expression allows diatom success in the polar Southern Ocean.</title>
        <authorList>
            <consortium name="DOE Joint Genome Institute"/>
            <person name="Mock T."/>
            <person name="Otillar R.P."/>
            <person name="Strauss J."/>
            <person name="Dupont C."/>
            <person name="Frickenhaus S."/>
            <person name="Maumus F."/>
            <person name="Mcmullan M."/>
            <person name="Sanges R."/>
            <person name="Schmutz J."/>
            <person name="Toseland A."/>
            <person name="Valas R."/>
            <person name="Veluchamy A."/>
            <person name="Ward B.J."/>
            <person name="Allen A."/>
            <person name="Barry K."/>
            <person name="Falciatore A."/>
            <person name="Ferrante M."/>
            <person name="Fortunato A.E."/>
            <person name="Gloeckner G."/>
            <person name="Gruber A."/>
            <person name="Hipkin R."/>
            <person name="Janech M."/>
            <person name="Kroth P."/>
            <person name="Leese F."/>
            <person name="Lindquist E."/>
            <person name="Lyon B.R."/>
            <person name="Martin J."/>
            <person name="Mayer C."/>
            <person name="Parker M."/>
            <person name="Quesneville H."/>
            <person name="Raymond J."/>
            <person name="Uhlig C."/>
            <person name="Valentin K.U."/>
            <person name="Worden A.Z."/>
            <person name="Armbrust E.V."/>
            <person name="Bowler C."/>
            <person name="Green B."/>
            <person name="Moulton V."/>
            <person name="Van Oosterhout C."/>
            <person name="Grigoriev I."/>
        </authorList>
    </citation>
    <scope>NUCLEOTIDE SEQUENCE [LARGE SCALE GENOMIC DNA]</scope>
    <source>
        <strain evidence="2 3">CCMP1102</strain>
    </source>
</reference>
<dbReference type="InParanoid" id="A0A1E7F191"/>
<evidence type="ECO:0000256" key="1">
    <source>
        <dbReference type="SAM" id="MobiDB-lite"/>
    </source>
</evidence>
<dbReference type="EMBL" id="KV784366">
    <property type="protein sequence ID" value="OEU11968.1"/>
    <property type="molecule type" value="Genomic_DNA"/>
</dbReference>
<evidence type="ECO:0000313" key="3">
    <source>
        <dbReference type="Proteomes" id="UP000095751"/>
    </source>
</evidence>
<proteinExistence type="predicted"/>
<dbReference type="OrthoDB" id="43508at2759"/>
<dbReference type="Proteomes" id="UP000095751">
    <property type="component" value="Unassembled WGS sequence"/>
</dbReference>
<dbReference type="KEGG" id="fcy:FRACYDRAFT_245092"/>
<sequence>MSDDAKLKFEEERDEILKSLPEEVKGMFGTIGFCPGEEEDDLCDGDEGDAKKPSADKIPYFQPVLIVSPWDVPPKPVRDIYWMDAYTKAKRSKAKLKQLDYLVYVYGSDDPDDCYNFVKQTDFISLEDATTKGYTILPKFIEQKSDTERTEYEVRLIRGLEEMNIDSNKQPVDRKWGNPFLERHEKMVTTSSTSDGPPTKKQKK</sequence>
<name>A0A1E7F191_9STRA</name>
<accession>A0A1E7F191</accession>
<feature type="region of interest" description="Disordered" evidence="1">
    <location>
        <begin position="168"/>
        <end position="204"/>
    </location>
</feature>
<dbReference type="AlphaFoldDB" id="A0A1E7F191"/>
<gene>
    <name evidence="2" type="ORF">FRACYDRAFT_245092</name>
</gene>
<feature type="compositionally biased region" description="Basic and acidic residues" evidence="1">
    <location>
        <begin position="171"/>
        <end position="187"/>
    </location>
</feature>
<evidence type="ECO:0000313" key="2">
    <source>
        <dbReference type="EMBL" id="OEU11968.1"/>
    </source>
</evidence>